<proteinExistence type="inferred from homology"/>
<feature type="transmembrane region" description="Helical" evidence="9">
    <location>
        <begin position="177"/>
        <end position="198"/>
    </location>
</feature>
<evidence type="ECO:0000313" key="10">
    <source>
        <dbReference type="EMBL" id="SAL22230.1"/>
    </source>
</evidence>
<feature type="transmembrane region" description="Helical" evidence="9">
    <location>
        <begin position="21"/>
        <end position="43"/>
    </location>
</feature>
<dbReference type="PANTHER" id="PTHR19139:SF199">
    <property type="entry name" value="MIP17260P"/>
    <property type="match status" value="1"/>
</dbReference>
<dbReference type="CDD" id="cd00333">
    <property type="entry name" value="MIP"/>
    <property type="match status" value="1"/>
</dbReference>
<evidence type="ECO:0000256" key="5">
    <source>
        <dbReference type="ARBA" id="ARBA00022692"/>
    </source>
</evidence>
<sequence>MLDRLWPMTPTNNLIGRLTAECAGTFWLVFMGCGSGVLASGYFASYPGLLGQPLMFGFAFITASYVLGPVSGAHFNPAVTVGFAAANRFPVSDLVPYILAQVVGAIAGAGLLYLLMRARPGFEFYQSGLGANGFDSHSPGSFTLQAAFIVEAAMSFVFVTMNLVLAGRRASSMCSPFAIGLALIMIYAFTMPVTGGSINPARSTGPALITGGWALDELWLFWAAPLTGGVLAGLCYPVFHRELASVEARGRAHEVNDVPLH</sequence>
<name>A0A158FSP3_9BURK</name>
<keyword evidence="6 9" id="KW-1133">Transmembrane helix</keyword>
<evidence type="ECO:0000256" key="2">
    <source>
        <dbReference type="ARBA" id="ARBA00006175"/>
    </source>
</evidence>
<dbReference type="InterPro" id="IPR034294">
    <property type="entry name" value="Aquaporin_transptr"/>
</dbReference>
<comment type="similarity">
    <text evidence="2 8">Belongs to the MIP/aquaporin (TC 1.A.8) family.</text>
</comment>
<dbReference type="SUPFAM" id="SSF81338">
    <property type="entry name" value="Aquaporin-like"/>
    <property type="match status" value="1"/>
</dbReference>
<dbReference type="InterPro" id="IPR000425">
    <property type="entry name" value="MIP"/>
</dbReference>
<keyword evidence="5 8" id="KW-0812">Transmembrane</keyword>
<accession>A0A158FSP3</accession>
<comment type="caution">
    <text evidence="10">The sequence shown here is derived from an EMBL/GenBank/DDBJ whole genome shotgun (WGS) entry which is preliminary data.</text>
</comment>
<evidence type="ECO:0000256" key="8">
    <source>
        <dbReference type="RuleBase" id="RU000477"/>
    </source>
</evidence>
<dbReference type="PROSITE" id="PS51257">
    <property type="entry name" value="PROKAR_LIPOPROTEIN"/>
    <property type="match status" value="1"/>
</dbReference>
<keyword evidence="4" id="KW-1003">Cell membrane</keyword>
<feature type="transmembrane region" description="Helical" evidence="9">
    <location>
        <begin position="218"/>
        <end position="239"/>
    </location>
</feature>
<reference evidence="10" key="1">
    <citation type="submission" date="2016-01" db="EMBL/GenBank/DDBJ databases">
        <authorList>
            <person name="Peeters Charlotte."/>
        </authorList>
    </citation>
    <scope>NUCLEOTIDE SEQUENCE</scope>
    <source>
        <strain evidence="10">LMG 22936</strain>
    </source>
</reference>
<dbReference type="EMBL" id="FCNZ02000003">
    <property type="protein sequence ID" value="SAL22230.1"/>
    <property type="molecule type" value="Genomic_DNA"/>
</dbReference>
<dbReference type="Pfam" id="PF00230">
    <property type="entry name" value="MIP"/>
    <property type="match status" value="1"/>
</dbReference>
<dbReference type="PROSITE" id="PS00221">
    <property type="entry name" value="MIP"/>
    <property type="match status" value="1"/>
</dbReference>
<evidence type="ECO:0000256" key="4">
    <source>
        <dbReference type="ARBA" id="ARBA00022475"/>
    </source>
</evidence>
<evidence type="ECO:0000313" key="11">
    <source>
        <dbReference type="Proteomes" id="UP000054717"/>
    </source>
</evidence>
<evidence type="ECO:0000256" key="1">
    <source>
        <dbReference type="ARBA" id="ARBA00004651"/>
    </source>
</evidence>
<evidence type="ECO:0000256" key="7">
    <source>
        <dbReference type="ARBA" id="ARBA00023136"/>
    </source>
</evidence>
<feature type="transmembrane region" description="Helical" evidence="9">
    <location>
        <begin position="142"/>
        <end position="165"/>
    </location>
</feature>
<dbReference type="AlphaFoldDB" id="A0A158FSP3"/>
<dbReference type="GO" id="GO:0015250">
    <property type="term" value="F:water channel activity"/>
    <property type="evidence" value="ECO:0007669"/>
    <property type="project" value="TreeGrafter"/>
</dbReference>
<keyword evidence="3 8" id="KW-0813">Transport</keyword>
<dbReference type="Gene3D" id="1.20.1080.10">
    <property type="entry name" value="Glycerol uptake facilitator protein"/>
    <property type="match status" value="1"/>
</dbReference>
<protein>
    <submittedName>
        <fullName evidence="10">Aquaporin Z</fullName>
    </submittedName>
</protein>
<dbReference type="PANTHER" id="PTHR19139">
    <property type="entry name" value="AQUAPORIN TRANSPORTER"/>
    <property type="match status" value="1"/>
</dbReference>
<feature type="transmembrane region" description="Helical" evidence="9">
    <location>
        <begin position="94"/>
        <end position="116"/>
    </location>
</feature>
<feature type="transmembrane region" description="Helical" evidence="9">
    <location>
        <begin position="55"/>
        <end position="73"/>
    </location>
</feature>
<evidence type="ECO:0000256" key="3">
    <source>
        <dbReference type="ARBA" id="ARBA00022448"/>
    </source>
</evidence>
<organism evidence="10 11">
    <name type="scientific">Caballeronia telluris</name>
    <dbReference type="NCBI Taxonomy" id="326475"/>
    <lineage>
        <taxon>Bacteria</taxon>
        <taxon>Pseudomonadati</taxon>
        <taxon>Pseudomonadota</taxon>
        <taxon>Betaproteobacteria</taxon>
        <taxon>Burkholderiales</taxon>
        <taxon>Burkholderiaceae</taxon>
        <taxon>Caballeronia</taxon>
    </lineage>
</organism>
<keyword evidence="7 9" id="KW-0472">Membrane</keyword>
<evidence type="ECO:0000256" key="6">
    <source>
        <dbReference type="ARBA" id="ARBA00022989"/>
    </source>
</evidence>
<dbReference type="PRINTS" id="PR00783">
    <property type="entry name" value="MINTRINSICP"/>
</dbReference>
<evidence type="ECO:0000256" key="9">
    <source>
        <dbReference type="SAM" id="Phobius"/>
    </source>
</evidence>
<dbReference type="InterPro" id="IPR022357">
    <property type="entry name" value="MIP_CS"/>
</dbReference>
<dbReference type="InterPro" id="IPR023271">
    <property type="entry name" value="Aquaporin-like"/>
</dbReference>
<dbReference type="STRING" id="326475.AWB66_01195"/>
<keyword evidence="11" id="KW-1185">Reference proteome</keyword>
<dbReference type="GO" id="GO:0005886">
    <property type="term" value="C:plasma membrane"/>
    <property type="evidence" value="ECO:0007669"/>
    <property type="project" value="UniProtKB-SubCell"/>
</dbReference>
<gene>
    <name evidence="10" type="ORF">AWB66_01195</name>
</gene>
<comment type="subcellular location">
    <subcellularLocation>
        <location evidence="1">Cell membrane</location>
        <topology evidence="1">Multi-pass membrane protein</topology>
    </subcellularLocation>
</comment>
<dbReference type="Proteomes" id="UP000054717">
    <property type="component" value="Unassembled WGS sequence"/>
</dbReference>